<dbReference type="Gene3D" id="3.30.420.10">
    <property type="entry name" value="Ribonuclease H-like superfamily/Ribonuclease H"/>
    <property type="match status" value="1"/>
</dbReference>
<dbReference type="InterPro" id="IPR036397">
    <property type="entry name" value="RNaseH_sf"/>
</dbReference>
<dbReference type="InterPro" id="IPR002156">
    <property type="entry name" value="RNaseH_domain"/>
</dbReference>
<reference evidence="3" key="2">
    <citation type="submission" date="2019-10" db="EMBL/GenBank/DDBJ databases">
        <title>Conservation and host-specific expression of non-tandemly repeated heterogenous ribosome RNA gene in arbuscular mycorrhizal fungi.</title>
        <authorList>
            <person name="Maeda T."/>
            <person name="Kobayashi Y."/>
            <person name="Nakagawa T."/>
            <person name="Ezawa T."/>
            <person name="Yamaguchi K."/>
            <person name="Bino T."/>
            <person name="Nishimoto Y."/>
            <person name="Shigenobu S."/>
            <person name="Kawaguchi M."/>
        </authorList>
    </citation>
    <scope>NUCLEOTIDE SEQUENCE</scope>
    <source>
        <strain evidence="3">HR1</strain>
    </source>
</reference>
<evidence type="ECO:0000313" key="3">
    <source>
        <dbReference type="EMBL" id="GES93491.1"/>
    </source>
</evidence>
<dbReference type="Pfam" id="PF00075">
    <property type="entry name" value="RNase_H"/>
    <property type="match status" value="1"/>
</dbReference>
<evidence type="ECO:0000313" key="2">
    <source>
        <dbReference type="EMBL" id="GBB85480.1"/>
    </source>
</evidence>
<evidence type="ECO:0000313" key="4">
    <source>
        <dbReference type="Proteomes" id="UP000247702"/>
    </source>
</evidence>
<organism evidence="2 4">
    <name type="scientific">Rhizophagus clarus</name>
    <dbReference type="NCBI Taxonomy" id="94130"/>
    <lineage>
        <taxon>Eukaryota</taxon>
        <taxon>Fungi</taxon>
        <taxon>Fungi incertae sedis</taxon>
        <taxon>Mucoromycota</taxon>
        <taxon>Glomeromycotina</taxon>
        <taxon>Glomeromycetes</taxon>
        <taxon>Glomerales</taxon>
        <taxon>Glomeraceae</taxon>
        <taxon>Rhizophagus</taxon>
    </lineage>
</organism>
<dbReference type="AlphaFoldDB" id="A0A2Z6Q5Z4"/>
<dbReference type="InterPro" id="IPR012337">
    <property type="entry name" value="RNaseH-like_sf"/>
</dbReference>
<feature type="domain" description="RNase H type-1" evidence="1">
    <location>
        <begin position="1"/>
        <end position="123"/>
    </location>
</feature>
<proteinExistence type="predicted"/>
<accession>A0A2Z6Q5Z4</accession>
<dbReference type="GO" id="GO:0003676">
    <property type="term" value="F:nucleic acid binding"/>
    <property type="evidence" value="ECO:0007669"/>
    <property type="project" value="InterPro"/>
</dbReference>
<keyword evidence="4" id="KW-1185">Reference proteome</keyword>
<reference evidence="2 4" key="1">
    <citation type="submission" date="2017-11" db="EMBL/GenBank/DDBJ databases">
        <title>The genome of Rhizophagus clarus HR1 reveals common genetic basis of auxotrophy among arbuscular mycorrhizal fungi.</title>
        <authorList>
            <person name="Kobayashi Y."/>
        </authorList>
    </citation>
    <scope>NUCLEOTIDE SEQUENCE [LARGE SCALE GENOMIC DNA]</scope>
    <source>
        <strain evidence="2 4">HR1</strain>
    </source>
</reference>
<dbReference type="STRING" id="94130.A0A2Z6Q5Z4"/>
<dbReference type="Proteomes" id="UP000247702">
    <property type="component" value="Unassembled WGS sequence"/>
</dbReference>
<protein>
    <submittedName>
        <fullName evidence="3">Ribonuclease H-like domain-containing protein</fullName>
    </submittedName>
</protein>
<dbReference type="EMBL" id="BLAL01000228">
    <property type="protein sequence ID" value="GES93491.1"/>
    <property type="molecule type" value="Genomic_DNA"/>
</dbReference>
<dbReference type="GO" id="GO:0004523">
    <property type="term" value="F:RNA-DNA hybrid ribonuclease activity"/>
    <property type="evidence" value="ECO:0007669"/>
    <property type="project" value="InterPro"/>
</dbReference>
<name>A0A2Z6Q5Z4_9GLOM</name>
<dbReference type="SUPFAM" id="SSF53098">
    <property type="entry name" value="Ribonuclease H-like"/>
    <property type="match status" value="1"/>
</dbReference>
<comment type="caution">
    <text evidence="2">The sequence shown here is derived from an EMBL/GenBank/DDBJ whole genome shotgun (WGS) entry which is preliminary data.</text>
</comment>
<dbReference type="PROSITE" id="PS50879">
    <property type="entry name" value="RNASE_H_1"/>
    <property type="match status" value="1"/>
</dbReference>
<dbReference type="EMBL" id="BEXD01000224">
    <property type="protein sequence ID" value="GBB85480.1"/>
    <property type="molecule type" value="Genomic_DNA"/>
</dbReference>
<gene>
    <name evidence="3" type="ORF">RCL2_002023500</name>
    <name evidence="2" type="ORF">RclHR1_00120034</name>
</gene>
<evidence type="ECO:0000259" key="1">
    <source>
        <dbReference type="PROSITE" id="PS50879"/>
    </source>
</evidence>
<sequence>MGFAWIEISSNSIHTPFQGAMAFQPSSTKAETYAILSALITAPSNAMVTINTDSQNVITNYHQFKDPNFSLWKHLKVDTYMFWTLIFKLITSKNPYISIKKIKAHYGNQWNDVADALLKSATNLLPIFLSPANNPNSLLIPTFNHLGPLDSNLRKWTQRTCHAWISVSSLHNHSFKHILNLIHDYPVNWIVTSSWLR</sequence>
<dbReference type="OrthoDB" id="2408008at2759"/>
<dbReference type="Proteomes" id="UP000615446">
    <property type="component" value="Unassembled WGS sequence"/>
</dbReference>